<feature type="compositionally biased region" description="Acidic residues" evidence="2">
    <location>
        <begin position="286"/>
        <end position="305"/>
    </location>
</feature>
<name>A0A9X0DKH3_9HELO</name>
<feature type="domain" description="Phospholipase/carboxylesterase/thioesterase" evidence="3">
    <location>
        <begin position="6"/>
        <end position="155"/>
    </location>
</feature>
<dbReference type="AlphaFoldDB" id="A0A9X0DKH3"/>
<dbReference type="GO" id="GO:0008474">
    <property type="term" value="F:palmitoyl-(protein) hydrolase activity"/>
    <property type="evidence" value="ECO:0007669"/>
    <property type="project" value="TreeGrafter"/>
</dbReference>
<accession>A0A9X0DKH3</accession>
<evidence type="ECO:0000313" key="5">
    <source>
        <dbReference type="Proteomes" id="UP001152300"/>
    </source>
</evidence>
<evidence type="ECO:0000256" key="2">
    <source>
        <dbReference type="SAM" id="MobiDB-lite"/>
    </source>
</evidence>
<dbReference type="SUPFAM" id="SSF53474">
    <property type="entry name" value="alpha/beta-Hydrolases"/>
    <property type="match status" value="1"/>
</dbReference>
<dbReference type="PANTHER" id="PTHR10655">
    <property type="entry name" value="LYSOPHOSPHOLIPASE-RELATED"/>
    <property type="match status" value="1"/>
</dbReference>
<evidence type="ECO:0000259" key="3">
    <source>
        <dbReference type="Pfam" id="PF02230"/>
    </source>
</evidence>
<organism evidence="4 5">
    <name type="scientific">Sclerotinia nivalis</name>
    <dbReference type="NCBI Taxonomy" id="352851"/>
    <lineage>
        <taxon>Eukaryota</taxon>
        <taxon>Fungi</taxon>
        <taxon>Dikarya</taxon>
        <taxon>Ascomycota</taxon>
        <taxon>Pezizomycotina</taxon>
        <taxon>Leotiomycetes</taxon>
        <taxon>Helotiales</taxon>
        <taxon>Sclerotiniaceae</taxon>
        <taxon>Sclerotinia</taxon>
    </lineage>
</organism>
<evidence type="ECO:0000313" key="4">
    <source>
        <dbReference type="EMBL" id="KAJ8066916.1"/>
    </source>
</evidence>
<proteinExistence type="inferred from homology"/>
<sequence length="311" mass="35249">MEDHAIAPTIPHTHTVIFLHDRGILAPDCASLFMQARVSNKFTLAQLFPSIKWVFPQSSDRYSERFDSDIIQWFDIWSTSSSHGMEEIQEEGLNQSFEQILGVIDKEAKLLDSYQHVILGGHGMGCAVGILALFQGIHKLGGFMGISGWLPFCRDLMPICPIHNQWKATALSTFKKRFYHAKCEDGDGSMIFEGWQTPILLAHAADDNVVPLAIGHKMRQTLLGIFRKSDFLLMDVQMYVYSTGGHSFNESEGVIDIWRFIQRVTGIREGSKEYGVKEREEKRDGDNEDGDNEDGDDEDEDGDNKDEEKKR</sequence>
<dbReference type="Pfam" id="PF02230">
    <property type="entry name" value="Abhydrolase_2"/>
    <property type="match status" value="1"/>
</dbReference>
<keyword evidence="5" id="KW-1185">Reference proteome</keyword>
<dbReference type="InterPro" id="IPR050565">
    <property type="entry name" value="LYPA1-2/EST-like"/>
</dbReference>
<feature type="compositionally biased region" description="Basic and acidic residues" evidence="2">
    <location>
        <begin position="271"/>
        <end position="285"/>
    </location>
</feature>
<dbReference type="OrthoDB" id="2418081at2759"/>
<protein>
    <recommendedName>
        <fullName evidence="3">Phospholipase/carboxylesterase/thioesterase domain-containing protein</fullName>
    </recommendedName>
</protein>
<gene>
    <name evidence="4" type="ORF">OCU04_004301</name>
</gene>
<feature type="region of interest" description="Disordered" evidence="2">
    <location>
        <begin position="271"/>
        <end position="311"/>
    </location>
</feature>
<evidence type="ECO:0000256" key="1">
    <source>
        <dbReference type="ARBA" id="ARBA00006499"/>
    </source>
</evidence>
<dbReference type="GO" id="GO:0005737">
    <property type="term" value="C:cytoplasm"/>
    <property type="evidence" value="ECO:0007669"/>
    <property type="project" value="TreeGrafter"/>
</dbReference>
<reference evidence="4" key="1">
    <citation type="submission" date="2022-11" db="EMBL/GenBank/DDBJ databases">
        <title>Genome Resource of Sclerotinia nivalis Strain SnTB1, a Plant Pathogen Isolated from American Ginseng.</title>
        <authorList>
            <person name="Fan S."/>
        </authorList>
    </citation>
    <scope>NUCLEOTIDE SEQUENCE</scope>
    <source>
        <strain evidence="4">SnTB1</strain>
    </source>
</reference>
<dbReference type="GO" id="GO:0052689">
    <property type="term" value="F:carboxylic ester hydrolase activity"/>
    <property type="evidence" value="ECO:0007669"/>
    <property type="project" value="TreeGrafter"/>
</dbReference>
<comment type="caution">
    <text evidence="4">The sequence shown here is derived from an EMBL/GenBank/DDBJ whole genome shotgun (WGS) entry which is preliminary data.</text>
</comment>
<comment type="similarity">
    <text evidence="1">Belongs to the AB hydrolase superfamily. AB hydrolase 2 family.</text>
</comment>
<dbReference type="InterPro" id="IPR029058">
    <property type="entry name" value="AB_hydrolase_fold"/>
</dbReference>
<dbReference type="Proteomes" id="UP001152300">
    <property type="component" value="Unassembled WGS sequence"/>
</dbReference>
<dbReference type="Gene3D" id="3.40.50.1820">
    <property type="entry name" value="alpha/beta hydrolase"/>
    <property type="match status" value="1"/>
</dbReference>
<dbReference type="PANTHER" id="PTHR10655:SF63">
    <property type="entry name" value="PHOSPHOLIPASE_CARBOXYLESTERASE_THIOESTERASE DOMAIN-CONTAINING PROTEIN"/>
    <property type="match status" value="1"/>
</dbReference>
<dbReference type="EMBL" id="JAPEIS010000004">
    <property type="protein sequence ID" value="KAJ8066916.1"/>
    <property type="molecule type" value="Genomic_DNA"/>
</dbReference>
<dbReference type="InterPro" id="IPR003140">
    <property type="entry name" value="PLipase/COase/thioEstase"/>
</dbReference>